<feature type="domain" description="F-box" evidence="1">
    <location>
        <begin position="18"/>
        <end position="64"/>
    </location>
</feature>
<dbReference type="EMBL" id="CAJDYZ010011618">
    <property type="protein sequence ID" value="CAD1479752.1"/>
    <property type="molecule type" value="Genomic_DNA"/>
</dbReference>
<reference evidence="2" key="1">
    <citation type="submission" date="2020-07" db="EMBL/GenBank/DDBJ databases">
        <authorList>
            <person name="Nazaruddin N."/>
        </authorList>
    </citation>
    <scope>NUCLEOTIDE SEQUENCE</scope>
</reference>
<dbReference type="PROSITE" id="PS50181">
    <property type="entry name" value="FBOX"/>
    <property type="match status" value="1"/>
</dbReference>
<protein>
    <recommendedName>
        <fullName evidence="1">F-box domain-containing protein</fullName>
    </recommendedName>
</protein>
<dbReference type="AlphaFoldDB" id="A0A6V7HGB4"/>
<name>A0A6V7HGB4_9HYME</name>
<dbReference type="SMART" id="SM00256">
    <property type="entry name" value="FBOX"/>
    <property type="match status" value="1"/>
</dbReference>
<dbReference type="SUPFAM" id="SSF81383">
    <property type="entry name" value="F-box domain"/>
    <property type="match status" value="1"/>
</dbReference>
<comment type="caution">
    <text evidence="2">The sequence shown here is derived from an EMBL/GenBank/DDBJ whole genome shotgun (WGS) entry which is preliminary data.</text>
</comment>
<keyword evidence="3" id="KW-1185">Reference proteome</keyword>
<evidence type="ECO:0000259" key="1">
    <source>
        <dbReference type="PROSITE" id="PS50181"/>
    </source>
</evidence>
<accession>A0A6V7HGB4</accession>
<dbReference type="Pfam" id="PF12937">
    <property type="entry name" value="F-box-like"/>
    <property type="match status" value="1"/>
</dbReference>
<dbReference type="OrthoDB" id="6577359at2759"/>
<dbReference type="Gene3D" id="1.20.1280.50">
    <property type="match status" value="1"/>
</dbReference>
<gene>
    <name evidence="2" type="ORF">MHI_LOCUS878154</name>
</gene>
<organism evidence="2 3">
    <name type="scientific">Heterotrigona itama</name>
    <dbReference type="NCBI Taxonomy" id="395501"/>
    <lineage>
        <taxon>Eukaryota</taxon>
        <taxon>Metazoa</taxon>
        <taxon>Ecdysozoa</taxon>
        <taxon>Arthropoda</taxon>
        <taxon>Hexapoda</taxon>
        <taxon>Insecta</taxon>
        <taxon>Pterygota</taxon>
        <taxon>Neoptera</taxon>
        <taxon>Endopterygota</taxon>
        <taxon>Hymenoptera</taxon>
        <taxon>Apocrita</taxon>
        <taxon>Aculeata</taxon>
        <taxon>Apoidea</taxon>
        <taxon>Anthophila</taxon>
        <taxon>Apidae</taxon>
        <taxon>Heterotrigona</taxon>
    </lineage>
</organism>
<dbReference type="InterPro" id="IPR001810">
    <property type="entry name" value="F-box_dom"/>
</dbReference>
<dbReference type="InterPro" id="IPR036047">
    <property type="entry name" value="F-box-like_dom_sf"/>
</dbReference>
<feature type="non-terminal residue" evidence="2">
    <location>
        <position position="229"/>
    </location>
</feature>
<sequence length="229" mass="26356">MKPFKSFFRTIRSPERKLDFISKLPLEMSQLILRKLDPESLLRAAQVSRRWMNICRSDRRLKITARQYKKAKENFAESQRTSTSLSCTRNADANVRKNIGYCDLLDYVQCVGINQVQTPYIWDMKSGAPNFLECQHSSSGIDSGNMNVKRRRVSKTSCEETTEVDFIAKLPLENLCCAPQEYRINGWKFVVPTNISGEVRETTYSLWTSVQIALEVSRTTYISTTNADQ</sequence>
<proteinExistence type="predicted"/>
<dbReference type="Proteomes" id="UP000752696">
    <property type="component" value="Unassembled WGS sequence"/>
</dbReference>
<evidence type="ECO:0000313" key="3">
    <source>
        <dbReference type="Proteomes" id="UP000752696"/>
    </source>
</evidence>
<evidence type="ECO:0000313" key="2">
    <source>
        <dbReference type="EMBL" id="CAD1479752.1"/>
    </source>
</evidence>